<keyword evidence="7" id="KW-0482">Metalloprotease</keyword>
<dbReference type="Gene3D" id="3.40.140.10">
    <property type="entry name" value="Cytidine Deaminase, domain 2"/>
    <property type="match status" value="1"/>
</dbReference>
<dbReference type="InterPro" id="IPR038765">
    <property type="entry name" value="Papain-like_cys_pep_sf"/>
</dbReference>
<evidence type="ECO:0000256" key="6">
    <source>
        <dbReference type="ARBA" id="ARBA00022833"/>
    </source>
</evidence>
<evidence type="ECO:0000256" key="1">
    <source>
        <dbReference type="ARBA" id="ARBA00007074"/>
    </source>
</evidence>
<protein>
    <submittedName>
        <fullName evidence="9">NlpC/P60 family</fullName>
    </submittedName>
</protein>
<name>A0ABY1W3D6_9ENTR</name>
<dbReference type="EMBL" id="UFYH01000001">
    <property type="protein sequence ID" value="STD07426.1"/>
    <property type="molecule type" value="Genomic_DNA"/>
</dbReference>
<evidence type="ECO:0000313" key="10">
    <source>
        <dbReference type="Proteomes" id="UP000254849"/>
    </source>
</evidence>
<dbReference type="PANTHER" id="PTHR34858:SF1">
    <property type="entry name" value="CYSO-CYSTEINE PEPTIDASE"/>
    <property type="match status" value="1"/>
</dbReference>
<evidence type="ECO:0000259" key="8">
    <source>
        <dbReference type="PROSITE" id="PS51935"/>
    </source>
</evidence>
<dbReference type="InterPro" id="IPR000064">
    <property type="entry name" value="NLP_P60_dom"/>
</dbReference>
<comment type="similarity">
    <text evidence="1">Belongs to the peptidase C40 family.</text>
</comment>
<feature type="domain" description="NlpC/P60" evidence="8">
    <location>
        <begin position="104"/>
        <end position="252"/>
    </location>
</feature>
<organism evidence="9 10">
    <name type="scientific">Cronobacter universalis NCTC 9529</name>
    <dbReference type="NCBI Taxonomy" id="1074000"/>
    <lineage>
        <taxon>Bacteria</taxon>
        <taxon>Pseudomonadati</taxon>
        <taxon>Pseudomonadota</taxon>
        <taxon>Gammaproteobacteria</taxon>
        <taxon>Enterobacterales</taxon>
        <taxon>Enterobacteriaceae</taxon>
        <taxon>Cronobacter</taxon>
    </lineage>
</organism>
<evidence type="ECO:0000256" key="3">
    <source>
        <dbReference type="ARBA" id="ARBA00022723"/>
    </source>
</evidence>
<keyword evidence="2" id="KW-0645">Protease</keyword>
<evidence type="ECO:0000256" key="4">
    <source>
        <dbReference type="ARBA" id="ARBA00022801"/>
    </source>
</evidence>
<comment type="caution">
    <text evidence="9">The sequence shown here is derived from an EMBL/GenBank/DDBJ whole genome shotgun (WGS) entry which is preliminary data.</text>
</comment>
<accession>A0ABY1W3D6</accession>
<dbReference type="InterPro" id="IPR051929">
    <property type="entry name" value="VirAsm_ModProt"/>
</dbReference>
<reference evidence="9 10" key="1">
    <citation type="submission" date="2018-06" db="EMBL/GenBank/DDBJ databases">
        <authorList>
            <consortium name="Pathogen Informatics"/>
            <person name="Doyle S."/>
        </authorList>
    </citation>
    <scope>NUCLEOTIDE SEQUENCE [LARGE SCALE GENOMIC DNA]</scope>
    <source>
        <strain evidence="10">NCTC 9529</strain>
    </source>
</reference>
<dbReference type="CDD" id="cd08073">
    <property type="entry name" value="MPN_NLPC_P60"/>
    <property type="match status" value="1"/>
</dbReference>
<dbReference type="SUPFAM" id="SSF102712">
    <property type="entry name" value="JAB1/MPN domain"/>
    <property type="match status" value="1"/>
</dbReference>
<keyword evidence="5" id="KW-0788">Thiol protease</keyword>
<dbReference type="PROSITE" id="PS51935">
    <property type="entry name" value="NLPC_P60"/>
    <property type="match status" value="1"/>
</dbReference>
<keyword evidence="10" id="KW-1185">Reference proteome</keyword>
<evidence type="ECO:0000256" key="2">
    <source>
        <dbReference type="ARBA" id="ARBA00022670"/>
    </source>
</evidence>
<sequence>MQVSIPAPGANADKQLPRLTEGELIQQCLDYAVTSGDEVCGLIIDDSVFFPCSNSHPEPARHFRISDDDWLAAEELGDITAVFHSHPESYSVLSGADRHAQVLTDLPWWLASNGRLLKFRAVPHLLGRRFEHGVMDCYTLFRDAYHLCGIDLPDFERTQGWWLREENLYLKNMEANDFHRVELSEVEPGDVIIRQPFPGADPCHAMILLHENMVLHHDCAGHLSRREPYRPAFIKQTHSIWRHERCSSLNLQGIYEDISARSR</sequence>
<dbReference type="Gene3D" id="3.90.1720.10">
    <property type="entry name" value="endopeptidase domain like (from Nostoc punctiforme)"/>
    <property type="match status" value="1"/>
</dbReference>
<dbReference type="PANTHER" id="PTHR34858">
    <property type="entry name" value="CYSO-CYSTEINE PEPTIDASE"/>
    <property type="match status" value="1"/>
</dbReference>
<dbReference type="Pfam" id="PF00877">
    <property type="entry name" value="NLPC_P60"/>
    <property type="match status" value="1"/>
</dbReference>
<keyword evidence="4" id="KW-0378">Hydrolase</keyword>
<evidence type="ECO:0000313" key="9">
    <source>
        <dbReference type="EMBL" id="STD07426.1"/>
    </source>
</evidence>
<proteinExistence type="inferred from homology"/>
<keyword evidence="6" id="KW-0862">Zinc</keyword>
<dbReference type="SUPFAM" id="SSF54001">
    <property type="entry name" value="Cysteine proteinases"/>
    <property type="match status" value="1"/>
</dbReference>
<evidence type="ECO:0000256" key="5">
    <source>
        <dbReference type="ARBA" id="ARBA00022807"/>
    </source>
</evidence>
<evidence type="ECO:0000256" key="7">
    <source>
        <dbReference type="ARBA" id="ARBA00023049"/>
    </source>
</evidence>
<gene>
    <name evidence="9" type="ORF">NCTC9529_01974</name>
</gene>
<keyword evidence="3" id="KW-0479">Metal-binding</keyword>
<dbReference type="Proteomes" id="UP000254849">
    <property type="component" value="Unassembled WGS sequence"/>
</dbReference>